<dbReference type="PANTHER" id="PTHR11941">
    <property type="entry name" value="ENOYL-COA HYDRATASE-RELATED"/>
    <property type="match status" value="1"/>
</dbReference>
<dbReference type="HOGENOM" id="CLU_009834_7_6_5"/>
<dbReference type="AlphaFoldDB" id="S5XQV3"/>
<evidence type="ECO:0000256" key="1">
    <source>
        <dbReference type="ARBA" id="ARBA00005254"/>
    </source>
</evidence>
<dbReference type="KEGG" id="pami:JCM7686_2728"/>
<sequence length="273" mass="29403">MIDALNAECAGYVELHAHGAVLEIRMVKGPVNAICRPLSRAVGRAASFLQDSPDFRVGLLTSGCARAFSAGLDFTEHARVQAGEELGDFGPGGFGGISTLFSLKKPLIAVIEAPAVGGGFEIVLACDLILMAEESWLQLPEMQRGIMADGGGIQRLPRRLPYNLAVAKLLTGDPITPDEALRHGLAYAVTPRAELAKAAQDLAQRLARDAPLAQQALKEVLRAIEHMPIEESMMIHGRSDPGFETYAAMWASEDAREGPRAFLEKRPPRWRGA</sequence>
<dbReference type="Gene3D" id="3.90.226.10">
    <property type="entry name" value="2-enoyl-CoA Hydratase, Chain A, domain 1"/>
    <property type="match status" value="1"/>
</dbReference>
<dbReference type="Pfam" id="PF00378">
    <property type="entry name" value="ECH_1"/>
    <property type="match status" value="1"/>
</dbReference>
<dbReference type="InterPro" id="IPR014748">
    <property type="entry name" value="Enoyl-CoA_hydra_C"/>
</dbReference>
<protein>
    <submittedName>
        <fullName evidence="3">Carnitinyl-CoA dehydratase</fullName>
        <ecNumber evidence="3">4.2.1.-</ecNumber>
    </submittedName>
</protein>
<keyword evidence="4" id="KW-1185">Reference proteome</keyword>
<evidence type="ECO:0000256" key="2">
    <source>
        <dbReference type="ARBA" id="ARBA00023239"/>
    </source>
</evidence>
<comment type="similarity">
    <text evidence="1">Belongs to the enoyl-CoA hydratase/isomerase family.</text>
</comment>
<accession>S5XQV3</accession>
<dbReference type="RefSeq" id="WP_020951422.1">
    <property type="nucleotide sequence ID" value="NC_022041.1"/>
</dbReference>
<keyword evidence="2 3" id="KW-0456">Lyase</keyword>
<dbReference type="InterPro" id="IPR001753">
    <property type="entry name" value="Enoyl-CoA_hydra/iso"/>
</dbReference>
<name>S5XQV3_PARAH</name>
<dbReference type="GO" id="GO:0006635">
    <property type="term" value="P:fatty acid beta-oxidation"/>
    <property type="evidence" value="ECO:0007669"/>
    <property type="project" value="TreeGrafter"/>
</dbReference>
<dbReference type="OrthoDB" id="9775794at2"/>
<dbReference type="Gene3D" id="1.10.12.10">
    <property type="entry name" value="Lyase 2-enoyl-coa Hydratase, Chain A, domain 2"/>
    <property type="match status" value="1"/>
</dbReference>
<dbReference type="STRING" id="1367847.JCM7686_2728"/>
<gene>
    <name evidence="3" type="ORF">JCM7686_2728</name>
</gene>
<dbReference type="PANTHER" id="PTHR11941:SF54">
    <property type="entry name" value="ENOYL-COA HYDRATASE, MITOCHONDRIAL"/>
    <property type="match status" value="1"/>
</dbReference>
<dbReference type="EC" id="4.2.1.-" evidence="3"/>
<dbReference type="EMBL" id="CP006650">
    <property type="protein sequence ID" value="AGT09784.1"/>
    <property type="molecule type" value="Genomic_DNA"/>
</dbReference>
<evidence type="ECO:0000313" key="3">
    <source>
        <dbReference type="EMBL" id="AGT09784.1"/>
    </source>
</evidence>
<evidence type="ECO:0000313" key="4">
    <source>
        <dbReference type="Proteomes" id="UP000015480"/>
    </source>
</evidence>
<reference evidence="3 4" key="1">
    <citation type="journal article" date="2014" name="BMC Genomics">
        <title>Architecture and functions of a multipartite genome of the methylotrophic bacterium Paracoccus aminophilus JCM 7686, containing primary and secondary chromids.</title>
        <authorList>
            <person name="Dziewit L."/>
            <person name="Czarnecki J."/>
            <person name="Wibberg D."/>
            <person name="Radlinska M."/>
            <person name="Mrozek P."/>
            <person name="Szymczak M."/>
            <person name="Schluter A."/>
            <person name="Puhler A."/>
            <person name="Bartosik D."/>
        </authorList>
    </citation>
    <scope>NUCLEOTIDE SEQUENCE [LARGE SCALE GENOMIC DNA]</scope>
    <source>
        <strain evidence="3">JCM 7686</strain>
    </source>
</reference>
<dbReference type="SUPFAM" id="SSF52096">
    <property type="entry name" value="ClpP/crotonase"/>
    <property type="match status" value="1"/>
</dbReference>
<dbReference type="InterPro" id="IPR029045">
    <property type="entry name" value="ClpP/crotonase-like_dom_sf"/>
</dbReference>
<organism evidence="3 4">
    <name type="scientific">Paracoccus aminophilus JCM 7686</name>
    <dbReference type="NCBI Taxonomy" id="1367847"/>
    <lineage>
        <taxon>Bacteria</taxon>
        <taxon>Pseudomonadati</taxon>
        <taxon>Pseudomonadota</taxon>
        <taxon>Alphaproteobacteria</taxon>
        <taxon>Rhodobacterales</taxon>
        <taxon>Paracoccaceae</taxon>
        <taxon>Paracoccus</taxon>
    </lineage>
</organism>
<dbReference type="PATRIC" id="fig|1367847.3.peg.2730"/>
<dbReference type="eggNOG" id="COG1024">
    <property type="taxonomic scope" value="Bacteria"/>
</dbReference>
<proteinExistence type="inferred from homology"/>
<dbReference type="CDD" id="cd06558">
    <property type="entry name" value="crotonase-like"/>
    <property type="match status" value="1"/>
</dbReference>
<dbReference type="Proteomes" id="UP000015480">
    <property type="component" value="Chromosome"/>
</dbReference>
<dbReference type="GO" id="GO:0016829">
    <property type="term" value="F:lyase activity"/>
    <property type="evidence" value="ECO:0007669"/>
    <property type="project" value="UniProtKB-KW"/>
</dbReference>